<evidence type="ECO:0000259" key="3">
    <source>
        <dbReference type="PROSITE" id="PS51399"/>
    </source>
</evidence>
<sequence>MESKEVNKTPQSRERKYSINNKQNQQLLKNKNSVLNQAGVNILLNHNKNQRSKSKNQEDPIEIAKGMIDEDMASRIYKNIYKEDDSVFKKPNLFQPNPSPIQQNLSSQMRNQKFGGIPKQGSNNQLPSGKDSDLLSIMSQRLSKLELLCNSQKQELNEKNLKIIKLEDQLEIYQKSGENSFKQEYEKLKNQNQDLEKKVKEMEEFLKQYGLKWKGYGKNEEKQNQQEVKQLKEQLNALSNPKFKYNLPKEIDINIVLRRIDDLNYLMEKEGVNQVIKDKGIHQFKRMDPFPIGFYQNGIAMKGFKFFPYGSNQASQILADILDGYFPYQLKQEFPNGTLLKIIDKTDQKYSTEKGQQQKFGELNGNNVNDDELKPMSKDEFLNKLPKQVIKNGNLIDIRGEIAKKFDANNDIQSKEKQAEKQMQNQKNNKFQHRMEDDRTFVPLTEEQVKIDGGKLTQIQEDQVCLLKIRTESGKYVILLKLFAEKTIKDVYNITKHFAETDEFSIVDNSTRQRIPMEDNQTLMELDFHPNAVLTLSHNKNQ</sequence>
<keyword evidence="1" id="KW-0175">Coiled coil</keyword>
<dbReference type="SUPFAM" id="SSF54236">
    <property type="entry name" value="Ubiquitin-like"/>
    <property type="match status" value="1"/>
</dbReference>
<evidence type="ECO:0000313" key="5">
    <source>
        <dbReference type="Proteomes" id="UP000054937"/>
    </source>
</evidence>
<evidence type="ECO:0000256" key="2">
    <source>
        <dbReference type="SAM" id="MobiDB-lite"/>
    </source>
</evidence>
<dbReference type="PANTHER" id="PTHR23333:SF4">
    <property type="entry name" value="UBX DOMAIN-CONTAINING PROTEIN 11"/>
    <property type="match status" value="1"/>
</dbReference>
<protein>
    <submittedName>
        <fullName evidence="4">SEP domain</fullName>
    </submittedName>
</protein>
<accession>A0A0V0QGW5</accession>
<organism evidence="4 5">
    <name type="scientific">Pseudocohnilembus persalinus</name>
    <name type="common">Ciliate</name>
    <dbReference type="NCBI Taxonomy" id="266149"/>
    <lineage>
        <taxon>Eukaryota</taxon>
        <taxon>Sar</taxon>
        <taxon>Alveolata</taxon>
        <taxon>Ciliophora</taxon>
        <taxon>Intramacronucleata</taxon>
        <taxon>Oligohymenophorea</taxon>
        <taxon>Scuticociliatia</taxon>
        <taxon>Philasterida</taxon>
        <taxon>Pseudocohnilembidae</taxon>
        <taxon>Pseudocohnilembus</taxon>
    </lineage>
</organism>
<name>A0A0V0QGW5_PSEPJ</name>
<dbReference type="InterPro" id="IPR036241">
    <property type="entry name" value="NSFL1C_SEP_dom_sf"/>
</dbReference>
<feature type="coiled-coil region" evidence="1">
    <location>
        <begin position="409"/>
        <end position="436"/>
    </location>
</feature>
<feature type="coiled-coil region" evidence="1">
    <location>
        <begin position="142"/>
        <end position="238"/>
    </location>
</feature>
<dbReference type="OrthoDB" id="25887at2759"/>
<feature type="domain" description="SEP" evidence="3">
    <location>
        <begin position="287"/>
        <end position="351"/>
    </location>
</feature>
<dbReference type="PANTHER" id="PTHR23333">
    <property type="entry name" value="UBX DOMAIN CONTAINING PROTEIN"/>
    <property type="match status" value="1"/>
</dbReference>
<dbReference type="GO" id="GO:0043161">
    <property type="term" value="P:proteasome-mediated ubiquitin-dependent protein catabolic process"/>
    <property type="evidence" value="ECO:0007669"/>
    <property type="project" value="TreeGrafter"/>
</dbReference>
<dbReference type="Proteomes" id="UP000054937">
    <property type="component" value="Unassembled WGS sequence"/>
</dbReference>
<evidence type="ECO:0000256" key="1">
    <source>
        <dbReference type="SAM" id="Coils"/>
    </source>
</evidence>
<feature type="compositionally biased region" description="Basic and acidic residues" evidence="2">
    <location>
        <begin position="1"/>
        <end position="17"/>
    </location>
</feature>
<dbReference type="AlphaFoldDB" id="A0A0V0QGW5"/>
<keyword evidence="5" id="KW-1185">Reference proteome</keyword>
<dbReference type="Gene3D" id="3.10.20.90">
    <property type="entry name" value="Phosphatidylinositol 3-kinase Catalytic Subunit, Chain A, domain 1"/>
    <property type="match status" value="1"/>
</dbReference>
<evidence type="ECO:0000313" key="4">
    <source>
        <dbReference type="EMBL" id="KRX01435.1"/>
    </source>
</evidence>
<gene>
    <name evidence="4" type="ORF">PPERSA_01338</name>
</gene>
<proteinExistence type="predicted"/>
<feature type="region of interest" description="Disordered" evidence="2">
    <location>
        <begin position="112"/>
        <end position="132"/>
    </location>
</feature>
<dbReference type="PROSITE" id="PS51399">
    <property type="entry name" value="SEP"/>
    <property type="match status" value="1"/>
</dbReference>
<reference evidence="4 5" key="1">
    <citation type="journal article" date="2015" name="Sci. Rep.">
        <title>Genome of the facultative scuticociliatosis pathogen Pseudocohnilembus persalinus provides insight into its virulence through horizontal gene transfer.</title>
        <authorList>
            <person name="Xiong J."/>
            <person name="Wang G."/>
            <person name="Cheng J."/>
            <person name="Tian M."/>
            <person name="Pan X."/>
            <person name="Warren A."/>
            <person name="Jiang C."/>
            <person name="Yuan D."/>
            <person name="Miao W."/>
        </authorList>
    </citation>
    <scope>NUCLEOTIDE SEQUENCE [LARGE SCALE GENOMIC DNA]</scope>
    <source>
        <strain evidence="4">36N120E</strain>
    </source>
</reference>
<comment type="caution">
    <text evidence="4">The sequence shown here is derived from an EMBL/GenBank/DDBJ whole genome shotgun (WGS) entry which is preliminary data.</text>
</comment>
<dbReference type="OMA" id="DFELMSA"/>
<dbReference type="InterPro" id="IPR029071">
    <property type="entry name" value="Ubiquitin-like_domsf"/>
</dbReference>
<dbReference type="SUPFAM" id="SSF102848">
    <property type="entry name" value="NSFL1 (p97 ATPase) cofactor p47, SEP domain"/>
    <property type="match status" value="1"/>
</dbReference>
<dbReference type="EMBL" id="LDAU01000170">
    <property type="protein sequence ID" value="KRX01435.1"/>
    <property type="molecule type" value="Genomic_DNA"/>
</dbReference>
<dbReference type="GO" id="GO:0043130">
    <property type="term" value="F:ubiquitin binding"/>
    <property type="evidence" value="ECO:0007669"/>
    <property type="project" value="TreeGrafter"/>
</dbReference>
<dbReference type="InParanoid" id="A0A0V0QGW5"/>
<dbReference type="Pfam" id="PF08059">
    <property type="entry name" value="SEP"/>
    <property type="match status" value="1"/>
</dbReference>
<dbReference type="InterPro" id="IPR012989">
    <property type="entry name" value="SEP_domain"/>
</dbReference>
<feature type="region of interest" description="Disordered" evidence="2">
    <location>
        <begin position="1"/>
        <end position="27"/>
    </location>
</feature>